<evidence type="ECO:0000313" key="4">
    <source>
        <dbReference type="Proteomes" id="UP000280296"/>
    </source>
</evidence>
<dbReference type="Proteomes" id="UP000280296">
    <property type="component" value="Unassembled WGS sequence"/>
</dbReference>
<dbReference type="PROSITE" id="PS01129">
    <property type="entry name" value="PSI_RLU"/>
    <property type="match status" value="1"/>
</dbReference>
<dbReference type="InterPro" id="IPR020103">
    <property type="entry name" value="PsdUridine_synth_cat_dom_sf"/>
</dbReference>
<dbReference type="Gene3D" id="3.30.2350.10">
    <property type="entry name" value="Pseudouridine synthase"/>
    <property type="match status" value="1"/>
</dbReference>
<keyword evidence="1" id="KW-0413">Isomerase</keyword>
<dbReference type="EMBL" id="RYZH01000050">
    <property type="protein sequence ID" value="RUL84338.1"/>
    <property type="molecule type" value="Genomic_DNA"/>
</dbReference>
<dbReference type="GO" id="GO:0003723">
    <property type="term" value="F:RNA binding"/>
    <property type="evidence" value="ECO:0007669"/>
    <property type="project" value="InterPro"/>
</dbReference>
<dbReference type="InterPro" id="IPR006145">
    <property type="entry name" value="PsdUridine_synth_RsuA/RluA"/>
</dbReference>
<proteinExistence type="predicted"/>
<evidence type="ECO:0000256" key="1">
    <source>
        <dbReference type="ARBA" id="ARBA00023235"/>
    </source>
</evidence>
<accession>A0A432MF09</accession>
<dbReference type="PANTHER" id="PTHR21600:SF81">
    <property type="entry name" value="21S RRNA PSEUDOURIDINE(2819) SYNTHASE"/>
    <property type="match status" value="1"/>
</dbReference>
<dbReference type="InterPro" id="IPR050188">
    <property type="entry name" value="RluA_PseudoU_synthase"/>
</dbReference>
<organism evidence="3 4">
    <name type="scientific">Tautonia sociabilis</name>
    <dbReference type="NCBI Taxonomy" id="2080755"/>
    <lineage>
        <taxon>Bacteria</taxon>
        <taxon>Pseudomonadati</taxon>
        <taxon>Planctomycetota</taxon>
        <taxon>Planctomycetia</taxon>
        <taxon>Isosphaerales</taxon>
        <taxon>Isosphaeraceae</taxon>
        <taxon>Tautonia</taxon>
    </lineage>
</organism>
<dbReference type="RefSeq" id="WP_126727356.1">
    <property type="nucleotide sequence ID" value="NZ_RYZH01000050.1"/>
</dbReference>
<dbReference type="OrthoDB" id="9784108at2"/>
<dbReference type="AlphaFoldDB" id="A0A432MF09"/>
<reference evidence="3 4" key="1">
    <citation type="submission" date="2018-12" db="EMBL/GenBank/DDBJ databases">
        <authorList>
            <person name="Toschakov S.V."/>
        </authorList>
    </citation>
    <scope>NUCLEOTIDE SEQUENCE [LARGE SCALE GENOMIC DNA]</scope>
    <source>
        <strain evidence="3 4">GM2012</strain>
    </source>
</reference>
<evidence type="ECO:0000259" key="2">
    <source>
        <dbReference type="Pfam" id="PF00849"/>
    </source>
</evidence>
<dbReference type="SUPFAM" id="SSF55120">
    <property type="entry name" value="Pseudouridine synthase"/>
    <property type="match status" value="1"/>
</dbReference>
<dbReference type="PANTHER" id="PTHR21600">
    <property type="entry name" value="MITOCHONDRIAL RNA PSEUDOURIDINE SYNTHASE"/>
    <property type="match status" value="1"/>
</dbReference>
<dbReference type="GO" id="GO:0000455">
    <property type="term" value="P:enzyme-directed rRNA pseudouridine synthesis"/>
    <property type="evidence" value="ECO:0007669"/>
    <property type="project" value="TreeGrafter"/>
</dbReference>
<dbReference type="CDD" id="cd02869">
    <property type="entry name" value="PseudoU_synth_RluA_like"/>
    <property type="match status" value="1"/>
</dbReference>
<dbReference type="InterPro" id="IPR006224">
    <property type="entry name" value="PsdUridine_synth_RluA-like_CS"/>
</dbReference>
<gene>
    <name evidence="3" type="ORF">TsocGM_20640</name>
</gene>
<sequence>MEPIVLLEDNHCLALNKPAGMPTQGDESGALSLVDWAREDLRIRHAKPGNVFVGLVHRLDRPVSGVVLLGKTSKGASRLSEQFRSGTVEKVYWAIVEGTPGEDQGTWTDRLVKDERSNVVRLGAGGKDAELSFRVLDRWRGRSWLEIRPISGRSHQIRVQLSSRGLPIVGDLKYGARSRVPASDGGHRLGLHARSLRFRHPTRPEAVLVVAPVPSDWPGPSS</sequence>
<name>A0A432MF09_9BACT</name>
<reference evidence="3 4" key="2">
    <citation type="submission" date="2019-01" db="EMBL/GenBank/DDBJ databases">
        <title>Tautonia sociabilis, a novel thermotolerant planctomycete of Isosphaeraceae family, isolated from a 4000 m deep subterranean habitat.</title>
        <authorList>
            <person name="Kovaleva O.L."/>
            <person name="Elcheninov A.G."/>
            <person name="Van Heerden E."/>
            <person name="Toshchakov S.V."/>
            <person name="Novikov A."/>
            <person name="Bonch-Osmolovskaya E.A."/>
            <person name="Kublanov I.V."/>
        </authorList>
    </citation>
    <scope>NUCLEOTIDE SEQUENCE [LARGE SCALE GENOMIC DNA]</scope>
    <source>
        <strain evidence="3 4">GM2012</strain>
    </source>
</reference>
<evidence type="ECO:0000313" key="3">
    <source>
        <dbReference type="EMBL" id="RUL84338.1"/>
    </source>
</evidence>
<dbReference type="GO" id="GO:0140098">
    <property type="term" value="F:catalytic activity, acting on RNA"/>
    <property type="evidence" value="ECO:0007669"/>
    <property type="project" value="UniProtKB-ARBA"/>
</dbReference>
<feature type="domain" description="Pseudouridine synthase RsuA/RluA-like" evidence="2">
    <location>
        <begin position="12"/>
        <end position="163"/>
    </location>
</feature>
<protein>
    <submittedName>
        <fullName evidence="3">RNA pseudouridine synthase</fullName>
    </submittedName>
</protein>
<dbReference type="GO" id="GO:0009982">
    <property type="term" value="F:pseudouridine synthase activity"/>
    <property type="evidence" value="ECO:0007669"/>
    <property type="project" value="InterPro"/>
</dbReference>
<comment type="caution">
    <text evidence="3">The sequence shown here is derived from an EMBL/GenBank/DDBJ whole genome shotgun (WGS) entry which is preliminary data.</text>
</comment>
<dbReference type="Pfam" id="PF00849">
    <property type="entry name" value="PseudoU_synth_2"/>
    <property type="match status" value="1"/>
</dbReference>
<keyword evidence="4" id="KW-1185">Reference proteome</keyword>